<evidence type="ECO:0000313" key="2">
    <source>
        <dbReference type="EMBL" id="KAF4138903.1"/>
    </source>
</evidence>
<gene>
    <name evidence="2" type="ORF">GN958_ATG11860</name>
</gene>
<evidence type="ECO:0000256" key="1">
    <source>
        <dbReference type="SAM" id="MobiDB-lite"/>
    </source>
</evidence>
<name>A0A8S9UEF5_PHYIN</name>
<feature type="compositionally biased region" description="Basic residues" evidence="1">
    <location>
        <begin position="84"/>
        <end position="97"/>
    </location>
</feature>
<reference evidence="2" key="1">
    <citation type="submission" date="2020-03" db="EMBL/GenBank/DDBJ databases">
        <title>Hybrid Assembly of Korean Phytophthora infestans isolates.</title>
        <authorList>
            <person name="Prokchorchik M."/>
            <person name="Lee Y."/>
            <person name="Seo J."/>
            <person name="Cho J.-H."/>
            <person name="Park Y.-E."/>
            <person name="Jang D.-C."/>
            <person name="Im J.-S."/>
            <person name="Choi J.-G."/>
            <person name="Park H.-J."/>
            <person name="Lee G.-B."/>
            <person name="Lee Y.-G."/>
            <person name="Hong S.-Y."/>
            <person name="Cho K."/>
            <person name="Sohn K.H."/>
        </authorList>
    </citation>
    <scope>NUCLEOTIDE SEQUENCE</scope>
    <source>
        <strain evidence="2">KR_2_A2</strain>
    </source>
</reference>
<organism evidence="2 3">
    <name type="scientific">Phytophthora infestans</name>
    <name type="common">Potato late blight agent</name>
    <name type="synonym">Botrytis infestans</name>
    <dbReference type="NCBI Taxonomy" id="4787"/>
    <lineage>
        <taxon>Eukaryota</taxon>
        <taxon>Sar</taxon>
        <taxon>Stramenopiles</taxon>
        <taxon>Oomycota</taxon>
        <taxon>Peronosporomycetes</taxon>
        <taxon>Peronosporales</taxon>
        <taxon>Peronosporaceae</taxon>
        <taxon>Phytophthora</taxon>
    </lineage>
</organism>
<proteinExistence type="predicted"/>
<feature type="region of interest" description="Disordered" evidence="1">
    <location>
        <begin position="78"/>
        <end position="102"/>
    </location>
</feature>
<protein>
    <submittedName>
        <fullName evidence="2">Uncharacterized protein</fullName>
    </submittedName>
</protein>
<dbReference type="AlphaFoldDB" id="A0A8S9UEF5"/>
<comment type="caution">
    <text evidence="2">The sequence shown here is derived from an EMBL/GenBank/DDBJ whole genome shotgun (WGS) entry which is preliminary data.</text>
</comment>
<sequence length="242" mass="28109">MDKYDMTDGVELHHDLEEEDEKIEALRYFTRWSKNGAMTEIQQLLQQVKKTDQRPSEHYYKKLKAETRVPRTTRGEILADNSRQARKGAARSFGARRKGGDDETRRFFKRNSEWQRDQSITDIQASAGHFYSDDYPIAERMASEWSHIFGESHADSNQGSFMMMEQFMNIPPQQRLTPTEEADRMTPITETETKLAIDHLNRHKTRGTTGLNHEFYKDFAEMMIPSLTKLFNSILQGAGVPP</sequence>
<evidence type="ECO:0000313" key="3">
    <source>
        <dbReference type="Proteomes" id="UP000704712"/>
    </source>
</evidence>
<accession>A0A8S9UEF5</accession>
<dbReference type="Proteomes" id="UP000704712">
    <property type="component" value="Unassembled WGS sequence"/>
</dbReference>
<dbReference type="EMBL" id="JAACNO010001608">
    <property type="protein sequence ID" value="KAF4138903.1"/>
    <property type="molecule type" value="Genomic_DNA"/>
</dbReference>